<dbReference type="AlphaFoldDB" id="A0A7J6PNU2"/>
<dbReference type="EMBL" id="JABANM010035553">
    <property type="protein sequence ID" value="KAF4697824.1"/>
    <property type="molecule type" value="Genomic_DNA"/>
</dbReference>
<evidence type="ECO:0000259" key="1">
    <source>
        <dbReference type="Pfam" id="PF01048"/>
    </source>
</evidence>
<gene>
    <name evidence="2" type="ORF">FOZ62_018916</name>
</gene>
<evidence type="ECO:0000313" key="2">
    <source>
        <dbReference type="EMBL" id="KAF4697824.1"/>
    </source>
</evidence>
<dbReference type="Gene3D" id="3.40.50.1580">
    <property type="entry name" value="Nucleoside phosphorylase domain"/>
    <property type="match status" value="1"/>
</dbReference>
<proteinExistence type="predicted"/>
<dbReference type="GO" id="GO:0005829">
    <property type="term" value="C:cytosol"/>
    <property type="evidence" value="ECO:0007669"/>
    <property type="project" value="TreeGrafter"/>
</dbReference>
<accession>A0A7J6PNU2</accession>
<dbReference type="SUPFAM" id="SSF53167">
    <property type="entry name" value="Purine and uridine phosphorylases"/>
    <property type="match status" value="1"/>
</dbReference>
<evidence type="ECO:0000313" key="3">
    <source>
        <dbReference type="Proteomes" id="UP000574390"/>
    </source>
</evidence>
<organism evidence="2 3">
    <name type="scientific">Perkinsus olseni</name>
    <name type="common">Perkinsus atlanticus</name>
    <dbReference type="NCBI Taxonomy" id="32597"/>
    <lineage>
        <taxon>Eukaryota</taxon>
        <taxon>Sar</taxon>
        <taxon>Alveolata</taxon>
        <taxon>Perkinsozoa</taxon>
        <taxon>Perkinsea</taxon>
        <taxon>Perkinsida</taxon>
        <taxon>Perkinsidae</taxon>
        <taxon>Perkinsus</taxon>
    </lineage>
</organism>
<dbReference type="GO" id="GO:0004731">
    <property type="term" value="F:purine-nucleoside phosphorylase activity"/>
    <property type="evidence" value="ECO:0007669"/>
    <property type="project" value="TreeGrafter"/>
</dbReference>
<name>A0A7J6PNU2_PEROL</name>
<feature type="domain" description="Nucleoside phosphorylase" evidence="1">
    <location>
        <begin position="29"/>
        <end position="263"/>
    </location>
</feature>
<dbReference type="PANTHER" id="PTHR43691:SF2">
    <property type="entry name" value="PURINE NUCLEOSIDE PHOSPHORYLASE DEOD-TYPE"/>
    <property type="match status" value="1"/>
</dbReference>
<sequence length="497" mass="55336">MTDPNFKPMHVTVTHEHCLGNGGLGRFWILPGSRDRAKQIAETYFHDFEVISSPRGHDGYIGKYDGPDGTVVDIGVISTGMGAPSVDIIATEMIKLGAKVLVRVGTAGAMQKTLSIGDIVIPTGAIRDEGTTRHYMPLEFPALGSATVVTAMCTAAQRQLESDDDKLEEGAQWVYDAGPVHTKDSLMAREFKYGPYAPEHKRYMEVLEDLGCLASEMEVAMLFSLAQVYGVKAGCVLAIIGGGDDAPISDQAHLKSEAVARSCSIVCQGMAQLKKKLARYGRKASLLGRSLSQTIKPPHGVHPSHPTLFRSFTSESDPRKGRLEGKQKIAFYAIMFSLSYYCWLMADEERRQELEEAKTSFNLQLTPEQRREQEAIYIAKMVPRWTGEEGTLDSGEKLILLEFNSEDHRWYNLGRIGEFVMRLRDYAERKKSQQEDSNLRDSQLYYTIVQKSPGPVLEMTAHMGDKSERMFIDEGFKVVHGLEEFFAPRRGSSSGSR</sequence>
<comment type="caution">
    <text evidence="2">The sequence shown here is derived from an EMBL/GenBank/DDBJ whole genome shotgun (WGS) entry which is preliminary data.</text>
</comment>
<dbReference type="InterPro" id="IPR000845">
    <property type="entry name" value="Nucleoside_phosphorylase_d"/>
</dbReference>
<dbReference type="GO" id="GO:0006152">
    <property type="term" value="P:purine nucleoside catabolic process"/>
    <property type="evidence" value="ECO:0007669"/>
    <property type="project" value="TreeGrafter"/>
</dbReference>
<dbReference type="CDD" id="cd17767">
    <property type="entry name" value="UP_EcUdp-like"/>
    <property type="match status" value="1"/>
</dbReference>
<dbReference type="Proteomes" id="UP000574390">
    <property type="component" value="Unassembled WGS sequence"/>
</dbReference>
<dbReference type="PANTHER" id="PTHR43691">
    <property type="entry name" value="URIDINE PHOSPHORYLASE"/>
    <property type="match status" value="1"/>
</dbReference>
<reference evidence="2 3" key="1">
    <citation type="submission" date="2020-04" db="EMBL/GenBank/DDBJ databases">
        <title>Perkinsus olseni comparative genomics.</title>
        <authorList>
            <person name="Bogema D.R."/>
        </authorList>
    </citation>
    <scope>NUCLEOTIDE SEQUENCE [LARGE SCALE GENOMIC DNA]</scope>
    <source>
        <strain evidence="2">ATCC PRA-205</strain>
    </source>
</reference>
<protein>
    <recommendedName>
        <fullName evidence="1">Nucleoside phosphorylase domain-containing protein</fullName>
    </recommendedName>
</protein>
<dbReference type="Pfam" id="PF01048">
    <property type="entry name" value="PNP_UDP_1"/>
    <property type="match status" value="1"/>
</dbReference>
<feature type="non-terminal residue" evidence="2">
    <location>
        <position position="497"/>
    </location>
</feature>
<dbReference type="InterPro" id="IPR035994">
    <property type="entry name" value="Nucleoside_phosphorylase_sf"/>
</dbReference>